<keyword evidence="1" id="KW-0614">Plasmid</keyword>
<dbReference type="EMBL" id="CP045273">
    <property type="protein sequence ID" value="QJX80816.1"/>
    <property type="molecule type" value="Genomic_DNA"/>
</dbReference>
<proteinExistence type="predicted"/>
<organism evidence="1 2">
    <name type="scientific">Priestia megaterium</name>
    <name type="common">Bacillus megaterium</name>
    <dbReference type="NCBI Taxonomy" id="1404"/>
    <lineage>
        <taxon>Bacteria</taxon>
        <taxon>Bacillati</taxon>
        <taxon>Bacillota</taxon>
        <taxon>Bacilli</taxon>
        <taxon>Bacillales</taxon>
        <taxon>Bacillaceae</taxon>
        <taxon>Priestia</taxon>
    </lineage>
</organism>
<name>A0A6M6E5I6_PRIMG</name>
<accession>A0A6M6E5I6</accession>
<protein>
    <submittedName>
        <fullName evidence="1">Glycosyltransferase</fullName>
    </submittedName>
</protein>
<gene>
    <name evidence="1" type="ORF">FDZ14_32520</name>
</gene>
<sequence length="561" mass="64835">MNNILVLSSVHFKDDLWQRPQQLAVQLANLENEVVFLNPVPKHSPILTTDVQDFVDFSVKKPVVSDGVIQYEIVHKVKEKSGEVTNIRDKFIDAIVKKHKINKIIVYLPEYISYLKSINGQIDIYFDCVDELSGFYATKKVVLLEKELVKMSKGVIVTSKTLYVHKSKENPNCVLIPNAVNPEEFMKNYDKPQDILSIKKPIVGYMGAIANWFDQDLMVEIANQNKDKEFLLIGTVYTNVDKLKAVDNIKLLGKREYDKVPAYVSHFDVGIIPFKMEDLIVNTNPIKYFEYLAAGLETVATPMPELIGEPHCFLAGDAESFTRQINLALSNKNKVDEVAYLRQNSWLERAKQIDIFINGDNKCENNGRNQILKDFLDIYNSYNGISPLLEVLKAELLHEVGEIEKAKECLFNSLVDNECWETQVRLILEWKCDHKLVEYMSKNEKLIYDIKQWSNLGQEFLKSYAYRNIKQINEAFITAAQLTNHSEWIQEEIANLYFDLESYKEALTRYIHLYHKHNKLLTEEGYRNFLKVARSGKKEMLVADLEKKIANITKEKTLLNV</sequence>
<geneLocation type="plasmid" evidence="2">
    <name>pfdu301a</name>
</geneLocation>
<dbReference type="GO" id="GO:0016740">
    <property type="term" value="F:transferase activity"/>
    <property type="evidence" value="ECO:0007669"/>
    <property type="project" value="UniProtKB-KW"/>
</dbReference>
<keyword evidence="1" id="KW-0808">Transferase</keyword>
<dbReference type="AlphaFoldDB" id="A0A6M6E5I6"/>
<reference evidence="1 2" key="1">
    <citation type="submission" date="2019-10" db="EMBL/GenBank/DDBJ databases">
        <title>Complete genome sequences for adaption low water activity.</title>
        <authorList>
            <person name="Zhao L."/>
            <person name="Zhong J."/>
        </authorList>
    </citation>
    <scope>NUCLEOTIDE SEQUENCE [LARGE SCALE GENOMIC DNA]</scope>
    <source>
        <strain evidence="1 2">FDU301</strain>
        <plasmid evidence="2">pfdu301a</plasmid>
    </source>
</reference>
<dbReference type="RefSeq" id="WP_171778815.1">
    <property type="nucleotide sequence ID" value="NZ_CP045273.1"/>
</dbReference>
<dbReference type="Gene3D" id="3.40.50.2000">
    <property type="entry name" value="Glycogen Phosphorylase B"/>
    <property type="match status" value="1"/>
</dbReference>
<dbReference type="SUPFAM" id="SSF53756">
    <property type="entry name" value="UDP-Glycosyltransferase/glycogen phosphorylase"/>
    <property type="match status" value="1"/>
</dbReference>
<dbReference type="Proteomes" id="UP000501076">
    <property type="component" value="Plasmid pFDU301A"/>
</dbReference>
<dbReference type="Pfam" id="PF13692">
    <property type="entry name" value="Glyco_trans_1_4"/>
    <property type="match status" value="1"/>
</dbReference>
<evidence type="ECO:0000313" key="2">
    <source>
        <dbReference type="Proteomes" id="UP000501076"/>
    </source>
</evidence>
<evidence type="ECO:0000313" key="1">
    <source>
        <dbReference type="EMBL" id="QJX80816.1"/>
    </source>
</evidence>